<sequence>MFKSLLLYESEKFWSKKINIICFIAIPIIVLLSLKFAMQTNATLKPLSVAFSSNLNFHLTSLQEMLFTAFNAIVITFCAISFHEEYKKGALRIPFTRGISLKQLYLAKSLIFMLNIFLILILQLLVSLIIGWLFLPKLTKIPLFFMNGLYEIKEIVLYSFKYYLLGYMSLLAFGSIVEFISLKLKTITGVIGLSLGFIFANILYIIVISPFIKGYPENHPVVFTYQSLSLILTQVKGAAYFAAGVTNIFLYSPIVIFIVFKTLSYITFTRNDYLD</sequence>
<evidence type="ECO:0000313" key="2">
    <source>
        <dbReference type="Proteomes" id="UP000220045"/>
    </source>
</evidence>
<dbReference type="AlphaFoldDB" id="A0A2A7VR85"/>
<protein>
    <submittedName>
        <fullName evidence="1">ABC transporter permease</fullName>
    </submittedName>
</protein>
<dbReference type="EMBL" id="NUEL01000068">
    <property type="protein sequence ID" value="PEJ00734.1"/>
    <property type="molecule type" value="Genomic_DNA"/>
</dbReference>
<name>A0A2A7VR85_9BACI</name>
<reference evidence="1 2" key="1">
    <citation type="submission" date="2017-09" db="EMBL/GenBank/DDBJ databases">
        <title>Large-scale bioinformatics analysis of Bacillus genomes uncovers conserved roles of natural products in bacterial physiology.</title>
        <authorList>
            <consortium name="Agbiome Team Llc"/>
            <person name="Bleich R.M."/>
            <person name="Grubbs K.J."/>
            <person name="Santa Maria K.C."/>
            <person name="Allen S.E."/>
            <person name="Farag S."/>
            <person name="Shank E.A."/>
            <person name="Bowers A."/>
        </authorList>
    </citation>
    <scope>NUCLEOTIDE SEQUENCE [LARGE SCALE GENOMIC DNA]</scope>
    <source>
        <strain evidence="1 2">AFS004017</strain>
    </source>
</reference>
<comment type="caution">
    <text evidence="1">The sequence shown here is derived from an EMBL/GenBank/DDBJ whole genome shotgun (WGS) entry which is preliminary data.</text>
</comment>
<evidence type="ECO:0000313" key="1">
    <source>
        <dbReference type="EMBL" id="PEJ00734.1"/>
    </source>
</evidence>
<accession>A0A2A7VR85</accession>
<dbReference type="RefSeq" id="WP_098096797.1">
    <property type="nucleotide sequence ID" value="NZ_NUEL01000068.1"/>
</dbReference>
<organism evidence="1 2">
    <name type="scientific">Bacillus wiedmannii</name>
    <dbReference type="NCBI Taxonomy" id="1890302"/>
    <lineage>
        <taxon>Bacteria</taxon>
        <taxon>Bacillati</taxon>
        <taxon>Bacillota</taxon>
        <taxon>Bacilli</taxon>
        <taxon>Bacillales</taxon>
        <taxon>Bacillaceae</taxon>
        <taxon>Bacillus</taxon>
        <taxon>Bacillus cereus group</taxon>
    </lineage>
</organism>
<dbReference type="PANTHER" id="PTHR37305">
    <property type="entry name" value="INTEGRAL MEMBRANE PROTEIN-RELATED"/>
    <property type="match status" value="1"/>
</dbReference>
<gene>
    <name evidence="1" type="ORF">CN684_30165</name>
</gene>
<proteinExistence type="predicted"/>
<dbReference type="Proteomes" id="UP000220045">
    <property type="component" value="Unassembled WGS sequence"/>
</dbReference>
<dbReference type="PANTHER" id="PTHR37305:SF1">
    <property type="entry name" value="MEMBRANE PROTEIN"/>
    <property type="match status" value="1"/>
</dbReference>